<dbReference type="GO" id="GO:0006086">
    <property type="term" value="P:pyruvate decarboxylation to acetyl-CoA"/>
    <property type="evidence" value="ECO:0007669"/>
    <property type="project" value="InterPro"/>
</dbReference>
<evidence type="ECO:0000259" key="9">
    <source>
        <dbReference type="Pfam" id="PF00676"/>
    </source>
</evidence>
<organism evidence="10 11">
    <name type="scientific">Geothermobacter ehrlichii</name>
    <dbReference type="NCBI Taxonomy" id="213224"/>
    <lineage>
        <taxon>Bacteria</taxon>
        <taxon>Pseudomonadati</taxon>
        <taxon>Thermodesulfobacteriota</taxon>
        <taxon>Desulfuromonadia</taxon>
        <taxon>Desulfuromonadales</taxon>
        <taxon>Geothermobacteraceae</taxon>
        <taxon>Geothermobacter</taxon>
    </lineage>
</organism>
<evidence type="ECO:0000256" key="7">
    <source>
        <dbReference type="ARBA" id="ARBA00023317"/>
    </source>
</evidence>
<dbReference type="OrthoDB" id="9766715at2"/>
<evidence type="ECO:0000256" key="8">
    <source>
        <dbReference type="RuleBase" id="RU361139"/>
    </source>
</evidence>
<evidence type="ECO:0000256" key="4">
    <source>
        <dbReference type="ARBA" id="ARBA00014159"/>
    </source>
</evidence>
<evidence type="ECO:0000256" key="1">
    <source>
        <dbReference type="ARBA" id="ARBA00001964"/>
    </source>
</evidence>
<dbReference type="Gene3D" id="3.40.50.970">
    <property type="match status" value="1"/>
</dbReference>
<dbReference type="EMBL" id="VNIB01000018">
    <property type="protein sequence ID" value="TYO95668.1"/>
    <property type="molecule type" value="Genomic_DNA"/>
</dbReference>
<dbReference type="InterPro" id="IPR017597">
    <property type="entry name" value="Pyrv_DH_E1_asu_subgrp-y"/>
</dbReference>
<feature type="domain" description="Dehydrogenase E1 component" evidence="9">
    <location>
        <begin position="20"/>
        <end position="315"/>
    </location>
</feature>
<reference evidence="10 11" key="1">
    <citation type="submission" date="2019-07" db="EMBL/GenBank/DDBJ databases">
        <title>Genomic Encyclopedia of Type Strains, Phase IV (KMG-IV): sequencing the most valuable type-strain genomes for metagenomic binning, comparative biology and taxonomic classification.</title>
        <authorList>
            <person name="Goeker M."/>
        </authorList>
    </citation>
    <scope>NUCLEOTIDE SEQUENCE [LARGE SCALE GENOMIC DNA]</scope>
    <source>
        <strain evidence="10 11">SS015</strain>
    </source>
</reference>
<dbReference type="NCBIfam" id="TIGR03182">
    <property type="entry name" value="PDH_E1_alph_y"/>
    <property type="match status" value="1"/>
</dbReference>
<comment type="cofactor">
    <cofactor evidence="1 8">
        <name>thiamine diphosphate</name>
        <dbReference type="ChEBI" id="CHEBI:58937"/>
    </cofactor>
</comment>
<dbReference type="Pfam" id="PF00676">
    <property type="entry name" value="E1_dh"/>
    <property type="match status" value="1"/>
</dbReference>
<dbReference type="EC" id="1.2.4.1" evidence="3 8"/>
<comment type="caution">
    <text evidence="10">The sequence shown here is derived from an EMBL/GenBank/DDBJ whole genome shotgun (WGS) entry which is preliminary data.</text>
</comment>
<dbReference type="CDD" id="cd02000">
    <property type="entry name" value="TPP_E1_PDC_ADC_BCADC"/>
    <property type="match status" value="1"/>
</dbReference>
<accession>A0A5D3WJ37</accession>
<keyword evidence="11" id="KW-1185">Reference proteome</keyword>
<name>A0A5D3WJ37_9BACT</name>
<dbReference type="Proteomes" id="UP000324159">
    <property type="component" value="Unassembled WGS sequence"/>
</dbReference>
<dbReference type="AlphaFoldDB" id="A0A5D3WJ37"/>
<dbReference type="GO" id="GO:0004739">
    <property type="term" value="F:pyruvate dehydrogenase (acetyl-transferring) activity"/>
    <property type="evidence" value="ECO:0007669"/>
    <property type="project" value="UniProtKB-UniRule"/>
</dbReference>
<protein>
    <recommendedName>
        <fullName evidence="4 8">Pyruvate dehydrogenase E1 component subunit alpha</fullName>
        <ecNumber evidence="3 8">1.2.4.1</ecNumber>
    </recommendedName>
</protein>
<dbReference type="RefSeq" id="WP_148897053.1">
    <property type="nucleotide sequence ID" value="NZ_VNIB01000018.1"/>
</dbReference>
<dbReference type="FunFam" id="3.40.50.970:FF:000013">
    <property type="entry name" value="Pyruvate dehydrogenase E1 component subunit alpha"/>
    <property type="match status" value="1"/>
</dbReference>
<comment type="catalytic activity">
    <reaction evidence="8">
        <text>N(6)-[(R)-lipoyl]-L-lysyl-[protein] + pyruvate + H(+) = N(6)-[(R)-S(8)-acetyldihydrolipoyl]-L-lysyl-[protein] + CO2</text>
        <dbReference type="Rhea" id="RHEA:19189"/>
        <dbReference type="Rhea" id="RHEA-COMP:10474"/>
        <dbReference type="Rhea" id="RHEA-COMP:10478"/>
        <dbReference type="ChEBI" id="CHEBI:15361"/>
        <dbReference type="ChEBI" id="CHEBI:15378"/>
        <dbReference type="ChEBI" id="CHEBI:16526"/>
        <dbReference type="ChEBI" id="CHEBI:83099"/>
        <dbReference type="ChEBI" id="CHEBI:83111"/>
        <dbReference type="EC" id="1.2.4.1"/>
    </reaction>
</comment>
<dbReference type="PANTHER" id="PTHR11516">
    <property type="entry name" value="PYRUVATE DEHYDROGENASE E1 COMPONENT, ALPHA SUBUNIT BACTERIAL AND ORGANELLAR"/>
    <property type="match status" value="1"/>
</dbReference>
<evidence type="ECO:0000256" key="6">
    <source>
        <dbReference type="ARBA" id="ARBA00023052"/>
    </source>
</evidence>
<dbReference type="PANTHER" id="PTHR11516:SF60">
    <property type="entry name" value="PYRUVATE DEHYDROGENASE E1 COMPONENT SUBUNIT ALPHA"/>
    <property type="match status" value="1"/>
</dbReference>
<keyword evidence="7 8" id="KW-0670">Pyruvate</keyword>
<dbReference type="SUPFAM" id="SSF52518">
    <property type="entry name" value="Thiamin diphosphate-binding fold (THDP-binding)"/>
    <property type="match status" value="1"/>
</dbReference>
<gene>
    <name evidence="8" type="primary">pdhA</name>
    <name evidence="10" type="ORF">EDC39_1186</name>
</gene>
<keyword evidence="5 8" id="KW-0560">Oxidoreductase</keyword>
<dbReference type="InterPro" id="IPR001017">
    <property type="entry name" value="DH_E1"/>
</dbReference>
<dbReference type="InterPro" id="IPR029061">
    <property type="entry name" value="THDP-binding"/>
</dbReference>
<evidence type="ECO:0000256" key="5">
    <source>
        <dbReference type="ARBA" id="ARBA00023002"/>
    </source>
</evidence>
<comment type="subunit">
    <text evidence="2 8">Heterodimer of an alpha and a beta chain.</text>
</comment>
<sequence>MTEPKEAGLPEREELFTLYRDMVRIRLFEEACPRLYSQGKIGGFLHLYSGQEAVGVGVAHALRQDDYMIGAYREHGLLLARGSRPHEVMAELFGRQTGCSHGKGGSMHLFDVDRRFMGGYGIVGGHLPLAVGIGYSILYQEGDQVVVCLFGDGATNQGVFHEAMNMAALYHVPVVFVCENNGYGIGTSVRRASAVEELYKKSCAYQTPGVKVDGMNVLTVLQAVSEAVVRAREGGGPTYIEALTYRFRGHSISDPGTYRSEQERRLWKERDPIPRLAALMTTQGLATQEELAAVDAEEKALLAEAIHFAEESPDPPREELWQDIYAEPWPAVILPEKGTIPHG</sequence>
<comment type="function">
    <text evidence="8">The pyruvate dehydrogenase complex catalyzes the overall conversion of pyruvate to acetyl-CoA and CO(2).</text>
</comment>
<dbReference type="InterPro" id="IPR050642">
    <property type="entry name" value="PDH_E1_Alpha_Subunit"/>
</dbReference>
<evidence type="ECO:0000313" key="11">
    <source>
        <dbReference type="Proteomes" id="UP000324159"/>
    </source>
</evidence>
<evidence type="ECO:0000313" key="10">
    <source>
        <dbReference type="EMBL" id="TYO95668.1"/>
    </source>
</evidence>
<evidence type="ECO:0000256" key="3">
    <source>
        <dbReference type="ARBA" id="ARBA00012281"/>
    </source>
</evidence>
<evidence type="ECO:0000256" key="2">
    <source>
        <dbReference type="ARBA" id="ARBA00011870"/>
    </source>
</evidence>
<keyword evidence="6 8" id="KW-0786">Thiamine pyrophosphate</keyword>
<proteinExistence type="predicted"/>